<dbReference type="EnsemblPlants" id="OMERI05G00760.1">
    <property type="protein sequence ID" value="OMERI05G00760.1"/>
    <property type="gene ID" value="OMERI05G00760"/>
</dbReference>
<evidence type="ECO:0000259" key="5">
    <source>
        <dbReference type="PROSITE" id="PS51081"/>
    </source>
</evidence>
<reference evidence="6" key="1">
    <citation type="submission" date="2015-04" db="UniProtKB">
        <authorList>
            <consortium name="EnsemblPlants"/>
        </authorList>
    </citation>
    <scope>IDENTIFICATION</scope>
</reference>
<dbReference type="PANTHER" id="PTHR10315:SF165">
    <property type="entry name" value="RING-TYPE E3 UBIQUITIN TRANSFERASE"/>
    <property type="match status" value="1"/>
</dbReference>
<dbReference type="Pfam" id="PF21361">
    <property type="entry name" value="Sina_ZnF"/>
    <property type="match status" value="1"/>
</dbReference>
<protein>
    <recommendedName>
        <fullName evidence="5">SIAH-type domain-containing protein</fullName>
    </recommendedName>
</protein>
<dbReference type="GO" id="GO:0061630">
    <property type="term" value="F:ubiquitin protein ligase activity"/>
    <property type="evidence" value="ECO:0007669"/>
    <property type="project" value="TreeGrafter"/>
</dbReference>
<reference evidence="6" key="2">
    <citation type="submission" date="2018-05" db="EMBL/GenBank/DDBJ databases">
        <title>OmerRS3 (Oryza meridionalis Reference Sequence Version 3).</title>
        <authorList>
            <person name="Zhang J."/>
            <person name="Kudrna D."/>
            <person name="Lee S."/>
            <person name="Talag J."/>
            <person name="Welchert J."/>
            <person name="Wing R.A."/>
        </authorList>
    </citation>
    <scope>NUCLEOTIDE SEQUENCE [LARGE SCALE GENOMIC DNA]</scope>
    <source>
        <strain evidence="6">cv. OR44</strain>
    </source>
</reference>
<evidence type="ECO:0000313" key="7">
    <source>
        <dbReference type="Proteomes" id="UP000008021"/>
    </source>
</evidence>
<dbReference type="InterPro" id="IPR052088">
    <property type="entry name" value="E3_ubiquitin-ligase_SINA"/>
</dbReference>
<dbReference type="HOGENOM" id="CLU_1477379_0_0_1"/>
<keyword evidence="7" id="KW-1185">Reference proteome</keyword>
<dbReference type="AlphaFoldDB" id="A0A0E0DKZ2"/>
<dbReference type="GO" id="GO:0005737">
    <property type="term" value="C:cytoplasm"/>
    <property type="evidence" value="ECO:0007669"/>
    <property type="project" value="TreeGrafter"/>
</dbReference>
<evidence type="ECO:0000256" key="3">
    <source>
        <dbReference type="ARBA" id="ARBA00022833"/>
    </source>
</evidence>
<dbReference type="GO" id="GO:0008270">
    <property type="term" value="F:zinc ion binding"/>
    <property type="evidence" value="ECO:0007669"/>
    <property type="project" value="UniProtKB-KW"/>
</dbReference>
<keyword evidence="1" id="KW-0479">Metal-binding</keyword>
<evidence type="ECO:0000256" key="1">
    <source>
        <dbReference type="ARBA" id="ARBA00022723"/>
    </source>
</evidence>
<dbReference type="InterPro" id="IPR013010">
    <property type="entry name" value="Znf_SIAH"/>
</dbReference>
<dbReference type="PROSITE" id="PS51081">
    <property type="entry name" value="ZF_SIAH"/>
    <property type="match status" value="1"/>
</dbReference>
<keyword evidence="3" id="KW-0862">Zinc</keyword>
<organism evidence="6">
    <name type="scientific">Oryza meridionalis</name>
    <dbReference type="NCBI Taxonomy" id="40149"/>
    <lineage>
        <taxon>Eukaryota</taxon>
        <taxon>Viridiplantae</taxon>
        <taxon>Streptophyta</taxon>
        <taxon>Embryophyta</taxon>
        <taxon>Tracheophyta</taxon>
        <taxon>Spermatophyta</taxon>
        <taxon>Magnoliopsida</taxon>
        <taxon>Liliopsida</taxon>
        <taxon>Poales</taxon>
        <taxon>Poaceae</taxon>
        <taxon>BOP clade</taxon>
        <taxon>Oryzoideae</taxon>
        <taxon>Oryzeae</taxon>
        <taxon>Oryzinae</taxon>
        <taxon>Oryza</taxon>
    </lineage>
</organism>
<dbReference type="Gene3D" id="3.30.40.10">
    <property type="entry name" value="Zinc/RING finger domain, C3HC4 (zinc finger)"/>
    <property type="match status" value="1"/>
</dbReference>
<evidence type="ECO:0000256" key="2">
    <source>
        <dbReference type="ARBA" id="ARBA00022771"/>
    </source>
</evidence>
<evidence type="ECO:0000313" key="6">
    <source>
        <dbReference type="EnsemblPlants" id="OMERI05G00760.1"/>
    </source>
</evidence>
<dbReference type="STRING" id="40149.A0A0E0DKZ2"/>
<sequence>MTPPGGESSIATINLESSRLHHLLQPSRTPSLPVSSPSSYDLLIELVIHQCTSVELGMHVICSSCHGKLADRSSFHVCNIIFGYNRCIAVDHILYAITVPCPNASHGCAVRMTYHDVDEHAGRCPHAPCFCPEPGYGFAAGGPAVLLAHFTGMHGWPVTGMRRNSTFGVEDATLAKPGKNTIV</sequence>
<dbReference type="Proteomes" id="UP000008021">
    <property type="component" value="Chromosome 5"/>
</dbReference>
<dbReference type="InterPro" id="IPR013083">
    <property type="entry name" value="Znf_RING/FYVE/PHD"/>
</dbReference>
<evidence type="ECO:0000256" key="4">
    <source>
        <dbReference type="PROSITE-ProRule" id="PRU00455"/>
    </source>
</evidence>
<keyword evidence="2 4" id="KW-0863">Zinc-finger</keyword>
<name>A0A0E0DKZ2_9ORYZ</name>
<dbReference type="UniPathway" id="UPA00143"/>
<dbReference type="SUPFAM" id="SSF49599">
    <property type="entry name" value="TRAF domain-like"/>
    <property type="match status" value="1"/>
</dbReference>
<proteinExistence type="predicted"/>
<accession>A0A0E0DKZ2</accession>
<dbReference type="Gramene" id="OMERI05G00760.1">
    <property type="protein sequence ID" value="OMERI05G00760.1"/>
    <property type="gene ID" value="OMERI05G00760"/>
</dbReference>
<feature type="domain" description="SIAH-type" evidence="5">
    <location>
        <begin position="96"/>
        <end position="155"/>
    </location>
</feature>
<dbReference type="GO" id="GO:0016567">
    <property type="term" value="P:protein ubiquitination"/>
    <property type="evidence" value="ECO:0007669"/>
    <property type="project" value="UniProtKB-UniPathway"/>
</dbReference>
<dbReference type="PANTHER" id="PTHR10315">
    <property type="entry name" value="E3 UBIQUITIN PROTEIN LIGASE SIAH"/>
    <property type="match status" value="1"/>
</dbReference>